<organism evidence="3 4">
    <name type="scientific">Candidatus Acidulodesulfobacterium ferriphilum</name>
    <dbReference type="NCBI Taxonomy" id="2597223"/>
    <lineage>
        <taxon>Bacteria</taxon>
        <taxon>Deltaproteobacteria</taxon>
        <taxon>Candidatus Acidulodesulfobacterales</taxon>
        <taxon>Candidatus Acidulodesulfobacterium</taxon>
    </lineage>
</organism>
<dbReference type="PIRSF" id="PIRSF006162">
    <property type="entry name" value="PgpA"/>
    <property type="match status" value="1"/>
</dbReference>
<dbReference type="InterPro" id="IPR026037">
    <property type="entry name" value="PgpA"/>
</dbReference>
<dbReference type="Pfam" id="PF04608">
    <property type="entry name" value="PgpA"/>
    <property type="match status" value="1"/>
</dbReference>
<evidence type="ECO:0000256" key="1">
    <source>
        <dbReference type="SAM" id="Phobius"/>
    </source>
</evidence>
<reference evidence="3 4" key="1">
    <citation type="submission" date="2019-01" db="EMBL/GenBank/DDBJ databases">
        <title>Insights into ecological role of a new deltaproteobacterial order Candidatus Sinidesulfobacterales (Sva0485) by metagenomics and metatranscriptomics.</title>
        <authorList>
            <person name="Tan S."/>
            <person name="Liu J."/>
            <person name="Fang Y."/>
            <person name="Hedlund B.P."/>
            <person name="Lian Z.H."/>
            <person name="Huang L.Y."/>
            <person name="Li J.T."/>
            <person name="Huang L.N."/>
            <person name="Li W.J."/>
            <person name="Jiang H.C."/>
            <person name="Dong H.L."/>
            <person name="Shu W.S."/>
        </authorList>
    </citation>
    <scope>NUCLEOTIDE SEQUENCE [LARGE SCALE GENOMIC DNA]</scope>
    <source>
        <strain evidence="3">AP3</strain>
    </source>
</reference>
<dbReference type="Proteomes" id="UP000320813">
    <property type="component" value="Unassembled WGS sequence"/>
</dbReference>
<dbReference type="InterPro" id="IPR007686">
    <property type="entry name" value="YutG/PgpA"/>
</dbReference>
<dbReference type="CDD" id="cd06971">
    <property type="entry name" value="PgpA"/>
    <property type="match status" value="1"/>
</dbReference>
<feature type="transmembrane region" description="Helical" evidence="1">
    <location>
        <begin position="130"/>
        <end position="156"/>
    </location>
</feature>
<feature type="transmembrane region" description="Helical" evidence="1">
    <location>
        <begin position="45"/>
        <end position="63"/>
    </location>
</feature>
<comment type="caution">
    <text evidence="3">The sequence shown here is derived from an EMBL/GenBank/DDBJ whole genome shotgun (WGS) entry which is preliminary data.</text>
</comment>
<proteinExistence type="predicted"/>
<dbReference type="PANTHER" id="PTHR36305:SF1">
    <property type="entry name" value="PHOSPHATIDYLGLYCEROPHOSPHATASE A"/>
    <property type="match status" value="1"/>
</dbReference>
<keyword evidence="1" id="KW-1133">Transmembrane helix</keyword>
<feature type="transmembrane region" description="Helical" evidence="1">
    <location>
        <begin position="12"/>
        <end position="38"/>
    </location>
</feature>
<dbReference type="GO" id="GO:0008962">
    <property type="term" value="F:phosphatidylglycerophosphatase activity"/>
    <property type="evidence" value="ECO:0007669"/>
    <property type="project" value="InterPro"/>
</dbReference>
<dbReference type="UniPathway" id="UPA00084">
    <property type="reaction ID" value="UER00504"/>
</dbReference>
<accession>A0A519BC72</accession>
<evidence type="ECO:0000313" key="3">
    <source>
        <dbReference type="EMBL" id="RZD14869.1"/>
    </source>
</evidence>
<dbReference type="SUPFAM" id="SSF101307">
    <property type="entry name" value="YutG-like"/>
    <property type="match status" value="1"/>
</dbReference>
<evidence type="ECO:0000259" key="2">
    <source>
        <dbReference type="Pfam" id="PF04608"/>
    </source>
</evidence>
<dbReference type="InterPro" id="IPR036681">
    <property type="entry name" value="PgpA-like_sf"/>
</dbReference>
<evidence type="ECO:0000313" key="4">
    <source>
        <dbReference type="Proteomes" id="UP000320813"/>
    </source>
</evidence>
<protein>
    <submittedName>
        <fullName evidence="3">Phosphatidylglycerophosphatase A</fullName>
    </submittedName>
</protein>
<gene>
    <name evidence="3" type="ORF">EVJ47_00870</name>
</gene>
<sequence length="158" mass="17682">MKKFNLSLFISTFFYVGLFPYAPGTAGSIAGFIVYVLLMRLLNPYEYIIICLFVFTAGVYYSSRAEKLLKVKDPPPVVIDEVLGYFITMAGGFWLPFSILYAFAGLLLFRVFDILKPFPIRYVDEKMGSGLGIMLDDVVAAVFSAIILRFIIILTAGI</sequence>
<dbReference type="AlphaFoldDB" id="A0A519BC72"/>
<name>A0A519BC72_9DELT</name>
<dbReference type="GO" id="GO:0006655">
    <property type="term" value="P:phosphatidylglycerol biosynthetic process"/>
    <property type="evidence" value="ECO:0007669"/>
    <property type="project" value="UniProtKB-UniPathway"/>
</dbReference>
<keyword evidence="1" id="KW-0812">Transmembrane</keyword>
<dbReference type="EMBL" id="SGBD01000001">
    <property type="protein sequence ID" value="RZD14869.1"/>
    <property type="molecule type" value="Genomic_DNA"/>
</dbReference>
<feature type="transmembrane region" description="Helical" evidence="1">
    <location>
        <begin position="83"/>
        <end position="109"/>
    </location>
</feature>
<keyword evidence="1" id="KW-0472">Membrane</keyword>
<dbReference type="PANTHER" id="PTHR36305">
    <property type="entry name" value="PHOSPHATIDYLGLYCEROPHOSPHATASE A"/>
    <property type="match status" value="1"/>
</dbReference>
<feature type="domain" description="YutG/PgpA" evidence="2">
    <location>
        <begin position="9"/>
        <end position="151"/>
    </location>
</feature>